<sequence length="436" mass="47560">ETEDVESSFATKDSRILQQNGHGSYRHVWPEMRFGWRIVMGSLIGFFGAACGSAGGAGGGGIFVSMLSLIIGFDAKSAAAMSKCMVTGITVAAAYYNIKLRHPTLERPIIDYDLALLFQPMLVLGISLGVTCSVLFAEWMVSVLLIILLFVISTMAFRKGVETWKKETIKIKEVARVAESNGISDEAIELECQTEDLKNNCQTETKEPKRTKVSIIENVNWKDLGLLVSVWIAILALQIAKNYTTTCSVLYCVLVFLQIPVTVGVSGYEAYRLLKGRRKIASMGEAVADWRVPQLVFYCFCGLMAGVLGGLLGLGGGSILSPLFLEMGIPPLVSAATASLAMLFSATLSVIEFYLLKRFPVPYALYLFGVAIIATFVGQHGVRRLIDMLGRASIIIFILTFTIFVSALLLGGVGVAQMAQKIEHKEYMGFDNLCSY</sequence>
<feature type="transmembrane region" description="Helical" evidence="6">
    <location>
        <begin position="224"/>
        <end position="242"/>
    </location>
</feature>
<feature type="transmembrane region" description="Helical" evidence="6">
    <location>
        <begin position="332"/>
        <end position="356"/>
    </location>
</feature>
<reference evidence="8" key="1">
    <citation type="submission" date="2016-04" db="EMBL/GenBank/DDBJ databases">
        <title>Cephalotus genome sequencing.</title>
        <authorList>
            <person name="Fukushima K."/>
            <person name="Hasebe M."/>
            <person name="Fang X."/>
        </authorList>
    </citation>
    <scope>NUCLEOTIDE SEQUENCE [LARGE SCALE GENOMIC DNA]</scope>
    <source>
        <strain evidence="8">cv. St1</strain>
    </source>
</reference>
<feature type="non-terminal residue" evidence="7">
    <location>
        <position position="436"/>
    </location>
</feature>
<dbReference type="GO" id="GO:0016020">
    <property type="term" value="C:membrane"/>
    <property type="evidence" value="ECO:0007669"/>
    <property type="project" value="UniProtKB-SubCell"/>
</dbReference>
<dbReference type="GO" id="GO:0016567">
    <property type="term" value="P:protein ubiquitination"/>
    <property type="evidence" value="ECO:0007669"/>
    <property type="project" value="TreeGrafter"/>
</dbReference>
<accession>A0A1Q3B9K7</accession>
<keyword evidence="8" id="KW-1185">Reference proteome</keyword>
<feature type="transmembrane region" description="Helical" evidence="6">
    <location>
        <begin position="295"/>
        <end position="320"/>
    </location>
</feature>
<organism evidence="7 8">
    <name type="scientific">Cephalotus follicularis</name>
    <name type="common">Albany pitcher plant</name>
    <dbReference type="NCBI Taxonomy" id="3775"/>
    <lineage>
        <taxon>Eukaryota</taxon>
        <taxon>Viridiplantae</taxon>
        <taxon>Streptophyta</taxon>
        <taxon>Embryophyta</taxon>
        <taxon>Tracheophyta</taxon>
        <taxon>Spermatophyta</taxon>
        <taxon>Magnoliopsida</taxon>
        <taxon>eudicotyledons</taxon>
        <taxon>Gunneridae</taxon>
        <taxon>Pentapetalae</taxon>
        <taxon>rosids</taxon>
        <taxon>fabids</taxon>
        <taxon>Oxalidales</taxon>
        <taxon>Cephalotaceae</taxon>
        <taxon>Cephalotus</taxon>
    </lineage>
</organism>
<feature type="transmembrane region" description="Helical" evidence="6">
    <location>
        <begin position="248"/>
        <end position="274"/>
    </location>
</feature>
<dbReference type="OrthoDB" id="434519at2759"/>
<feature type="transmembrane region" description="Helical" evidence="6">
    <location>
        <begin position="77"/>
        <end position="98"/>
    </location>
</feature>
<protein>
    <submittedName>
        <fullName evidence="7">TauE domain-containing protein</fullName>
    </submittedName>
</protein>
<feature type="transmembrane region" description="Helical" evidence="6">
    <location>
        <begin position="43"/>
        <end position="71"/>
    </location>
</feature>
<feature type="non-terminal residue" evidence="7">
    <location>
        <position position="1"/>
    </location>
</feature>
<dbReference type="Pfam" id="PF01925">
    <property type="entry name" value="TauE"/>
    <property type="match status" value="2"/>
</dbReference>
<dbReference type="InParanoid" id="A0A1Q3B9K7"/>
<dbReference type="GO" id="GO:0031464">
    <property type="term" value="C:Cul4A-RING E3 ubiquitin ligase complex"/>
    <property type="evidence" value="ECO:0007669"/>
    <property type="project" value="TreeGrafter"/>
</dbReference>
<proteinExistence type="inferred from homology"/>
<evidence type="ECO:0000313" key="7">
    <source>
        <dbReference type="EMBL" id="GAV64472.1"/>
    </source>
</evidence>
<feature type="transmembrane region" description="Helical" evidence="6">
    <location>
        <begin position="136"/>
        <end position="157"/>
    </location>
</feature>
<gene>
    <name evidence="7" type="ORF">CFOL_v3_07990</name>
</gene>
<feature type="transmembrane region" description="Helical" evidence="6">
    <location>
        <begin position="363"/>
        <end position="382"/>
    </location>
</feature>
<comment type="subcellular location">
    <subcellularLocation>
        <location evidence="1">Membrane</location>
        <topology evidence="1">Multi-pass membrane protein</topology>
    </subcellularLocation>
</comment>
<dbReference type="PANTHER" id="PTHR14255">
    <property type="entry name" value="CEREBLON"/>
    <property type="match status" value="1"/>
</dbReference>
<dbReference type="AlphaFoldDB" id="A0A1Q3B9K7"/>
<feature type="transmembrane region" description="Helical" evidence="6">
    <location>
        <begin position="110"/>
        <end position="130"/>
    </location>
</feature>
<evidence type="ECO:0000256" key="2">
    <source>
        <dbReference type="ARBA" id="ARBA00009142"/>
    </source>
</evidence>
<feature type="transmembrane region" description="Helical" evidence="6">
    <location>
        <begin position="394"/>
        <end position="416"/>
    </location>
</feature>
<comment type="similarity">
    <text evidence="2">Belongs to the 4-toluene sulfonate uptake permease (TSUP) (TC 2.A.102) family.</text>
</comment>
<dbReference type="EMBL" id="BDDD01000348">
    <property type="protein sequence ID" value="GAV64472.1"/>
    <property type="molecule type" value="Genomic_DNA"/>
</dbReference>
<keyword evidence="4 6" id="KW-1133">Transmembrane helix</keyword>
<dbReference type="InterPro" id="IPR002781">
    <property type="entry name" value="TM_pro_TauE-like"/>
</dbReference>
<evidence type="ECO:0000256" key="6">
    <source>
        <dbReference type="SAM" id="Phobius"/>
    </source>
</evidence>
<keyword evidence="3 6" id="KW-0812">Transmembrane</keyword>
<comment type="caution">
    <text evidence="7">The sequence shown here is derived from an EMBL/GenBank/DDBJ whole genome shotgun (WGS) entry which is preliminary data.</text>
</comment>
<keyword evidence="5 6" id="KW-0472">Membrane</keyword>
<evidence type="ECO:0000256" key="1">
    <source>
        <dbReference type="ARBA" id="ARBA00004141"/>
    </source>
</evidence>
<evidence type="ECO:0000256" key="3">
    <source>
        <dbReference type="ARBA" id="ARBA00022692"/>
    </source>
</evidence>
<dbReference type="PANTHER" id="PTHR14255:SF24">
    <property type="entry name" value="SULFITE EXPORTER TAUE_SAFE FAMILY PROTEIN"/>
    <property type="match status" value="1"/>
</dbReference>
<evidence type="ECO:0000256" key="4">
    <source>
        <dbReference type="ARBA" id="ARBA00022989"/>
    </source>
</evidence>
<evidence type="ECO:0000256" key="5">
    <source>
        <dbReference type="ARBA" id="ARBA00023136"/>
    </source>
</evidence>
<evidence type="ECO:0000313" key="8">
    <source>
        <dbReference type="Proteomes" id="UP000187406"/>
    </source>
</evidence>
<name>A0A1Q3B9K7_CEPFO</name>
<dbReference type="Proteomes" id="UP000187406">
    <property type="component" value="Unassembled WGS sequence"/>
</dbReference>